<feature type="region of interest" description="Disordered" evidence="1">
    <location>
        <begin position="1"/>
        <end position="30"/>
    </location>
</feature>
<proteinExistence type="predicted"/>
<protein>
    <submittedName>
        <fullName evidence="2">Uncharacterized protein</fullName>
    </submittedName>
</protein>
<feature type="region of interest" description="Disordered" evidence="1">
    <location>
        <begin position="59"/>
        <end position="135"/>
    </location>
</feature>
<accession>A0A370TLD7</accession>
<feature type="region of interest" description="Disordered" evidence="1">
    <location>
        <begin position="172"/>
        <end position="195"/>
    </location>
</feature>
<gene>
    <name evidence="2" type="ORF">BP5553_05696</name>
</gene>
<feature type="compositionally biased region" description="Polar residues" evidence="1">
    <location>
        <begin position="81"/>
        <end position="91"/>
    </location>
</feature>
<evidence type="ECO:0000313" key="2">
    <source>
        <dbReference type="EMBL" id="RDL36344.1"/>
    </source>
</evidence>
<dbReference type="Gene3D" id="4.10.280.10">
    <property type="entry name" value="Helix-loop-helix DNA-binding domain"/>
    <property type="match status" value="1"/>
</dbReference>
<dbReference type="AlphaFoldDB" id="A0A370TLD7"/>
<dbReference type="SUPFAM" id="SSF47459">
    <property type="entry name" value="HLH, helix-loop-helix DNA-binding domain"/>
    <property type="match status" value="1"/>
</dbReference>
<feature type="compositionally biased region" description="Basic and acidic residues" evidence="1">
    <location>
        <begin position="14"/>
        <end position="29"/>
    </location>
</feature>
<dbReference type="RefSeq" id="XP_031869000.1">
    <property type="nucleotide sequence ID" value="XM_032014319.1"/>
</dbReference>
<keyword evidence="3" id="KW-1185">Reference proteome</keyword>
<dbReference type="GO" id="GO:0046983">
    <property type="term" value="F:protein dimerization activity"/>
    <property type="evidence" value="ECO:0007669"/>
    <property type="project" value="InterPro"/>
</dbReference>
<evidence type="ECO:0000256" key="1">
    <source>
        <dbReference type="SAM" id="MobiDB-lite"/>
    </source>
</evidence>
<evidence type="ECO:0000313" key="3">
    <source>
        <dbReference type="Proteomes" id="UP000254866"/>
    </source>
</evidence>
<name>A0A370TLD7_9HELO</name>
<reference evidence="2 3" key="1">
    <citation type="journal article" date="2018" name="IMA Fungus">
        <title>IMA Genome-F 9: Draft genome sequence of Annulohypoxylon stygium, Aspergillus mulundensis, Berkeleyomyces basicola (syn. Thielaviopsis basicola), Ceratocystis smalleyi, two Cercospora beticola strains, Coleophoma cylindrospora, Fusarium fracticaudum, Phialophora cf. hyalina, and Morchella septimelata.</title>
        <authorList>
            <person name="Wingfield B.D."/>
            <person name="Bills G.F."/>
            <person name="Dong Y."/>
            <person name="Huang W."/>
            <person name="Nel W.J."/>
            <person name="Swalarsk-Parry B.S."/>
            <person name="Vaghefi N."/>
            <person name="Wilken P.M."/>
            <person name="An Z."/>
            <person name="de Beer Z.W."/>
            <person name="De Vos L."/>
            <person name="Chen L."/>
            <person name="Duong T.A."/>
            <person name="Gao Y."/>
            <person name="Hammerbacher A."/>
            <person name="Kikkert J.R."/>
            <person name="Li Y."/>
            <person name="Li H."/>
            <person name="Li K."/>
            <person name="Li Q."/>
            <person name="Liu X."/>
            <person name="Ma X."/>
            <person name="Naidoo K."/>
            <person name="Pethybridge S.J."/>
            <person name="Sun J."/>
            <person name="Steenkamp E.T."/>
            <person name="van der Nest M.A."/>
            <person name="van Wyk S."/>
            <person name="Wingfield M.J."/>
            <person name="Xiong C."/>
            <person name="Yue Q."/>
            <person name="Zhang X."/>
        </authorList>
    </citation>
    <scope>NUCLEOTIDE SEQUENCE [LARGE SCALE GENOMIC DNA]</scope>
    <source>
        <strain evidence="2 3">BP 5553</strain>
    </source>
</reference>
<dbReference type="GeneID" id="43598545"/>
<dbReference type="InterPro" id="IPR036638">
    <property type="entry name" value="HLH_DNA-bd_sf"/>
</dbReference>
<comment type="caution">
    <text evidence="2">The sequence shown here is derived from an EMBL/GenBank/DDBJ whole genome shotgun (WGS) entry which is preliminary data.</text>
</comment>
<feature type="compositionally biased region" description="Polar residues" evidence="1">
    <location>
        <begin position="100"/>
        <end position="110"/>
    </location>
</feature>
<dbReference type="OrthoDB" id="4778783at2759"/>
<feature type="compositionally biased region" description="Polar residues" evidence="1">
    <location>
        <begin position="1"/>
        <end position="13"/>
    </location>
</feature>
<dbReference type="EMBL" id="NPIC01000004">
    <property type="protein sequence ID" value="RDL36344.1"/>
    <property type="molecule type" value="Genomic_DNA"/>
</dbReference>
<sequence length="256" mass="28672">MHTNFTVDLSQPSAERELAATSDRDEYFHNGDTVGLDRALDFGASSTCDQLFDFGLSELENCYPNPTTSQDPMLTPPPSMLNHTASPTNSNKHPEVIPGISQSPTEPRSSRSGRQKADRARKTKGSERPHYAVEKRYRSTLNEKYAALARILSSEAIQRICRTEAQDWAVEMDDAPSGSKGGSKDERSRQGKTATLSRTIENINVLSRCCRREAEGLEQLRCGIYDVRNRVQHILRAKIPPSREQHDGEWLRGKAK</sequence>
<dbReference type="Proteomes" id="UP000254866">
    <property type="component" value="Unassembled WGS sequence"/>
</dbReference>
<feature type="compositionally biased region" description="Basic and acidic residues" evidence="1">
    <location>
        <begin position="115"/>
        <end position="135"/>
    </location>
</feature>
<organism evidence="2 3">
    <name type="scientific">Venustampulla echinocandica</name>
    <dbReference type="NCBI Taxonomy" id="2656787"/>
    <lineage>
        <taxon>Eukaryota</taxon>
        <taxon>Fungi</taxon>
        <taxon>Dikarya</taxon>
        <taxon>Ascomycota</taxon>
        <taxon>Pezizomycotina</taxon>
        <taxon>Leotiomycetes</taxon>
        <taxon>Helotiales</taxon>
        <taxon>Pleuroascaceae</taxon>
        <taxon>Venustampulla</taxon>
    </lineage>
</organism>